<dbReference type="EMBL" id="JQFK01000053">
    <property type="protein sequence ID" value="KGK36809.1"/>
    <property type="molecule type" value="Genomic_DNA"/>
</dbReference>
<reference evidence="4" key="1">
    <citation type="journal article" date="2014" name="Microb. Cell Fact.">
        <title>Exploiting Issatchenkia orientalis SD108 for succinic acid production.</title>
        <authorList>
            <person name="Xiao H."/>
            <person name="Shao Z."/>
            <person name="Jiang Y."/>
            <person name="Dole S."/>
            <person name="Zhao H."/>
        </authorList>
    </citation>
    <scope>NUCLEOTIDE SEQUENCE [LARGE SCALE GENOMIC DNA]</scope>
    <source>
        <strain evidence="4">SD108</strain>
    </source>
</reference>
<accession>A0A099NXT8</accession>
<proteinExistence type="predicted"/>
<sequence length="203" mass="22937">MTRKLKHSRSIGEKLRDKCSSAMHSLKVISNAVLQHNDDLEEVEQLFDNDTEEEHLRGDYVSVLKSENKRISQGGDIPTQQRLSKDKVSTSSDATNTSPTPIPTVTGASETVSNGAELWEKQREEWLTPTYSIAEIDERKRLHSLAYLTSNPDENIYQNIYRNLVIHGKPLKCGLNMADGFKVIHQGWENTNMFERVARGGVP</sequence>
<evidence type="ECO:0000259" key="2">
    <source>
        <dbReference type="Pfam" id="PF13259"/>
    </source>
</evidence>
<dbReference type="InterPro" id="IPR025124">
    <property type="entry name" value="Gag1-like_clamp"/>
</dbReference>
<dbReference type="VEuPathDB" id="FungiDB:C5L36_0A03980"/>
<feature type="region of interest" description="Disordered" evidence="1">
    <location>
        <begin position="71"/>
        <end position="111"/>
    </location>
</feature>
<name>A0A099NXT8_PICKU</name>
<dbReference type="AlphaFoldDB" id="A0A099NXT8"/>
<gene>
    <name evidence="3" type="ORF">JL09_g4051</name>
</gene>
<evidence type="ECO:0000313" key="4">
    <source>
        <dbReference type="Proteomes" id="UP000029867"/>
    </source>
</evidence>
<feature type="domain" description="Gag1-like clamp" evidence="2">
    <location>
        <begin position="106"/>
        <end position="194"/>
    </location>
</feature>
<evidence type="ECO:0000313" key="3">
    <source>
        <dbReference type="EMBL" id="KGK36809.1"/>
    </source>
</evidence>
<comment type="caution">
    <text evidence="3">The sequence shown here is derived from an EMBL/GenBank/DDBJ whole genome shotgun (WGS) entry which is preliminary data.</text>
</comment>
<protein>
    <recommendedName>
        <fullName evidence="2">Gag1-like clamp domain-containing protein</fullName>
    </recommendedName>
</protein>
<organism evidence="3 4">
    <name type="scientific">Pichia kudriavzevii</name>
    <name type="common">Yeast</name>
    <name type="synonym">Issatchenkia orientalis</name>
    <dbReference type="NCBI Taxonomy" id="4909"/>
    <lineage>
        <taxon>Eukaryota</taxon>
        <taxon>Fungi</taxon>
        <taxon>Dikarya</taxon>
        <taxon>Ascomycota</taxon>
        <taxon>Saccharomycotina</taxon>
        <taxon>Pichiomycetes</taxon>
        <taxon>Pichiales</taxon>
        <taxon>Pichiaceae</taxon>
        <taxon>Pichia</taxon>
    </lineage>
</organism>
<dbReference type="Pfam" id="PF13259">
    <property type="entry name" value="clamp_Gag1-like"/>
    <property type="match status" value="1"/>
</dbReference>
<dbReference type="HOGENOM" id="CLU_1349107_0_0_1"/>
<evidence type="ECO:0000256" key="1">
    <source>
        <dbReference type="SAM" id="MobiDB-lite"/>
    </source>
</evidence>
<dbReference type="Proteomes" id="UP000029867">
    <property type="component" value="Unassembled WGS sequence"/>
</dbReference>
<feature type="compositionally biased region" description="Polar residues" evidence="1">
    <location>
        <begin position="89"/>
        <end position="99"/>
    </location>
</feature>